<reference evidence="1" key="1">
    <citation type="submission" date="2023-01" db="EMBL/GenBank/DDBJ databases">
        <authorList>
            <person name="Van Ghelder C."/>
            <person name="Rancurel C."/>
        </authorList>
    </citation>
    <scope>NUCLEOTIDE SEQUENCE</scope>
    <source>
        <strain evidence="1">CNCM I-4278</strain>
    </source>
</reference>
<comment type="caution">
    <text evidence="1">The sequence shown here is derived from an EMBL/GenBank/DDBJ whole genome shotgun (WGS) entry which is preliminary data.</text>
</comment>
<sequence length="283" mass="31866">MATLFNPNVMLDNIGISIANLQAACSRSPGWGSPRQAGEGLKAQAKRLDDQLLTWARCMPIHWRPNTLISGRDFDPTIPSYLGLCDNYPSCQIALVWHLWRLQRLTLLKLMLVSSNTSSPYDCSSQTLGSCTLNDSEYTSSHREVAQDLVDSVCRSTPFHLGNRSLPSSMTDFDNLDIVILPGYSSPDALQSDSDYNQYRYLTTQSDEHRHHVIAQGAWHMMNSLSRLLELLSEEPTIANLLRPGQHQWIRSQFLRVRTSLHIPSAGYDDVNHNNISEKLLAN</sequence>
<dbReference type="EMBL" id="CAOQHR010000007">
    <property type="protein sequence ID" value="CAI6337044.1"/>
    <property type="molecule type" value="Genomic_DNA"/>
</dbReference>
<dbReference type="AlphaFoldDB" id="A0A9W4UJY1"/>
<dbReference type="Proteomes" id="UP001152607">
    <property type="component" value="Unassembled WGS sequence"/>
</dbReference>
<name>A0A9W4UJY1_9PLEO</name>
<evidence type="ECO:0000313" key="2">
    <source>
        <dbReference type="Proteomes" id="UP001152607"/>
    </source>
</evidence>
<accession>A0A9W4UJY1</accession>
<dbReference type="OrthoDB" id="2991872at2759"/>
<evidence type="ECO:0000313" key="1">
    <source>
        <dbReference type="EMBL" id="CAI6337044.1"/>
    </source>
</evidence>
<keyword evidence="2" id="KW-1185">Reference proteome</keyword>
<organism evidence="1 2">
    <name type="scientific">Periconia digitata</name>
    <dbReference type="NCBI Taxonomy" id="1303443"/>
    <lineage>
        <taxon>Eukaryota</taxon>
        <taxon>Fungi</taxon>
        <taxon>Dikarya</taxon>
        <taxon>Ascomycota</taxon>
        <taxon>Pezizomycotina</taxon>
        <taxon>Dothideomycetes</taxon>
        <taxon>Pleosporomycetidae</taxon>
        <taxon>Pleosporales</taxon>
        <taxon>Massarineae</taxon>
        <taxon>Periconiaceae</taxon>
        <taxon>Periconia</taxon>
    </lineage>
</organism>
<protein>
    <submittedName>
        <fullName evidence="1">Uncharacterized protein</fullName>
    </submittedName>
</protein>
<proteinExistence type="predicted"/>
<gene>
    <name evidence="1" type="ORF">PDIGIT_LOCUS10151</name>
</gene>